<gene>
    <name evidence="2" type="ORF">R3P38DRAFT_3192378</name>
</gene>
<keyword evidence="1" id="KW-0812">Transmembrane</keyword>
<dbReference type="EMBL" id="JAWWNJ010000032">
    <property type="protein sequence ID" value="KAK7026142.1"/>
    <property type="molecule type" value="Genomic_DNA"/>
</dbReference>
<comment type="caution">
    <text evidence="2">The sequence shown here is derived from an EMBL/GenBank/DDBJ whole genome shotgun (WGS) entry which is preliminary data.</text>
</comment>
<dbReference type="AlphaFoldDB" id="A0AAW0BIA8"/>
<evidence type="ECO:0008006" key="4">
    <source>
        <dbReference type="Google" id="ProtNLM"/>
    </source>
</evidence>
<keyword evidence="1" id="KW-0472">Membrane</keyword>
<keyword evidence="1" id="KW-1133">Transmembrane helix</keyword>
<protein>
    <recommendedName>
        <fullName evidence="4">F-box domain-containing protein</fullName>
    </recommendedName>
</protein>
<reference evidence="2 3" key="1">
    <citation type="journal article" date="2024" name="J Genomics">
        <title>Draft genome sequencing and assembly of Favolaschia claudopus CIRM-BRFM 2984 isolated from oak limbs.</title>
        <authorList>
            <person name="Navarro D."/>
            <person name="Drula E."/>
            <person name="Chaduli D."/>
            <person name="Cazenave R."/>
            <person name="Ahrendt S."/>
            <person name="Wang J."/>
            <person name="Lipzen A."/>
            <person name="Daum C."/>
            <person name="Barry K."/>
            <person name="Grigoriev I.V."/>
            <person name="Favel A."/>
            <person name="Rosso M.N."/>
            <person name="Martin F."/>
        </authorList>
    </citation>
    <scope>NUCLEOTIDE SEQUENCE [LARGE SCALE GENOMIC DNA]</scope>
    <source>
        <strain evidence="2 3">CIRM-BRFM 2984</strain>
    </source>
</reference>
<evidence type="ECO:0000256" key="1">
    <source>
        <dbReference type="SAM" id="Phobius"/>
    </source>
</evidence>
<evidence type="ECO:0000313" key="2">
    <source>
        <dbReference type="EMBL" id="KAK7026142.1"/>
    </source>
</evidence>
<organism evidence="2 3">
    <name type="scientific">Favolaschia claudopus</name>
    <dbReference type="NCBI Taxonomy" id="2862362"/>
    <lineage>
        <taxon>Eukaryota</taxon>
        <taxon>Fungi</taxon>
        <taxon>Dikarya</taxon>
        <taxon>Basidiomycota</taxon>
        <taxon>Agaricomycotina</taxon>
        <taxon>Agaricomycetes</taxon>
        <taxon>Agaricomycetidae</taxon>
        <taxon>Agaricales</taxon>
        <taxon>Marasmiineae</taxon>
        <taxon>Mycenaceae</taxon>
        <taxon>Favolaschia</taxon>
    </lineage>
</organism>
<dbReference type="Proteomes" id="UP001362999">
    <property type="component" value="Unassembled WGS sequence"/>
</dbReference>
<evidence type="ECO:0000313" key="3">
    <source>
        <dbReference type="Proteomes" id="UP001362999"/>
    </source>
</evidence>
<proteinExistence type="predicted"/>
<sequence>MRRHPNRPRPRRPVSPVSVSISLPADICLEVARLSERNAQVALCQVSKTVYFTVRFLLYQNVYVRGSAANALVESLDNNSDLPPMVESLLFADETAFVDIAQWERVIVQLKNLWFLGIAPLIPLLASWIPRLRFRLSCFESLTTVSGGWSDLLHQQSSLKHLAFGDSFHGPIPTSKELPILQSIIAPGPVITQFAQHLRFQHLRFDYNKYLASWNLIPSEALDFSVSPSRITTIRISAPDLLMLLTHGAQSVLSSLEHIVLEENRCWTDHLYTNTTLLTSTLGTVVARLDGSFSQLKSLVLLCASQRGLQVRTRRLLGRDDGDHFANILSAVCSAPALRTFRFFTASSKDSWEGWGTAEERKIRFEGVDYYESWRGGVEDYGDEYEYVLNEFWEDL</sequence>
<name>A0AAW0BIA8_9AGAR</name>
<feature type="transmembrane region" description="Helical" evidence="1">
    <location>
        <begin position="113"/>
        <end position="130"/>
    </location>
</feature>
<keyword evidence="3" id="KW-1185">Reference proteome</keyword>
<accession>A0AAW0BIA8</accession>